<dbReference type="AlphaFoldDB" id="A0ABD5WI27"/>
<dbReference type="GeneID" id="79305703"/>
<comment type="caution">
    <text evidence="2">The sequence shown here is derived from an EMBL/GenBank/DDBJ whole genome shotgun (WGS) entry which is preliminary data.</text>
</comment>
<keyword evidence="3" id="KW-1185">Reference proteome</keyword>
<gene>
    <name evidence="1" type="ORF">ACFQJ6_03025</name>
    <name evidence="2" type="ORF">ACFQJ6_03695</name>
</gene>
<accession>A0ABD5WI27</accession>
<evidence type="ECO:0000313" key="1">
    <source>
        <dbReference type="EMBL" id="MFC7079269.1"/>
    </source>
</evidence>
<dbReference type="Proteomes" id="UP001596407">
    <property type="component" value="Unassembled WGS sequence"/>
</dbReference>
<evidence type="ECO:0000313" key="2">
    <source>
        <dbReference type="EMBL" id="MFC7079385.1"/>
    </source>
</evidence>
<name>A0ABD5WI27_9EURY</name>
<dbReference type="RefSeq" id="WP_276282654.1">
    <property type="nucleotide sequence ID" value="NZ_CP119811.1"/>
</dbReference>
<evidence type="ECO:0000313" key="3">
    <source>
        <dbReference type="Proteomes" id="UP001596407"/>
    </source>
</evidence>
<reference evidence="2" key="3">
    <citation type="submission" date="2024-09" db="EMBL/GenBank/DDBJ databases">
        <authorList>
            <person name="Sun Q."/>
        </authorList>
    </citation>
    <scope>NUCLEOTIDE SEQUENCE</scope>
    <source>
        <strain evidence="2">CCM 7472</strain>
    </source>
</reference>
<reference evidence="2" key="1">
    <citation type="journal article" date="2014" name="Int. J. Syst. Evol. Microbiol.">
        <title>Complete genome sequence of Corynebacterium casei LMG S-19264T (=DSM 44701T), isolated from a smear-ripened cheese.</title>
        <authorList>
            <consortium name="US DOE Joint Genome Institute (JGI-PGF)"/>
            <person name="Walter F."/>
            <person name="Albersmeier A."/>
            <person name="Kalinowski J."/>
            <person name="Ruckert C."/>
        </authorList>
    </citation>
    <scope>NUCLEOTIDE SEQUENCE [LARGE SCALE GENOMIC DNA]</scope>
    <source>
        <strain evidence="2">CCM 7472</strain>
    </source>
</reference>
<sequence length="125" mass="13293">MSIGTDSGGTDYDVVSIPVNAVEVFDGGFNVGGYRVETVGFQTYPSRVEARTRHGRSSARTLGQVSVELATNADVFPSDRTAGDEAESLLAMRSDLGYIGHDSEGGTDRSTRLTNTSLSENWIVG</sequence>
<dbReference type="EMBL" id="JBHSZH010000003">
    <property type="protein sequence ID" value="MFC7079385.1"/>
    <property type="molecule type" value="Genomic_DNA"/>
</dbReference>
<protein>
    <submittedName>
        <fullName evidence="2">Uncharacterized protein</fullName>
    </submittedName>
</protein>
<reference evidence="3" key="2">
    <citation type="journal article" date="2019" name="Int. J. Syst. Evol. Microbiol.">
        <title>The Global Catalogue of Microorganisms (GCM) 10K type strain sequencing project: providing services to taxonomists for standard genome sequencing and annotation.</title>
        <authorList>
            <consortium name="The Broad Institute Genomics Platform"/>
            <consortium name="The Broad Institute Genome Sequencing Center for Infectious Disease"/>
            <person name="Wu L."/>
            <person name="Ma J."/>
        </authorList>
    </citation>
    <scope>NUCLEOTIDE SEQUENCE [LARGE SCALE GENOMIC DNA]</scope>
    <source>
        <strain evidence="3">DT72</strain>
    </source>
</reference>
<dbReference type="EMBL" id="JBHSZH010000003">
    <property type="protein sequence ID" value="MFC7079269.1"/>
    <property type="molecule type" value="Genomic_DNA"/>
</dbReference>
<organism evidence="2 3">
    <name type="scientific">Halorussus caseinilyticus</name>
    <dbReference type="NCBI Taxonomy" id="3034025"/>
    <lineage>
        <taxon>Archaea</taxon>
        <taxon>Methanobacteriati</taxon>
        <taxon>Methanobacteriota</taxon>
        <taxon>Stenosarchaea group</taxon>
        <taxon>Halobacteria</taxon>
        <taxon>Halobacteriales</taxon>
        <taxon>Haladaptataceae</taxon>
        <taxon>Halorussus</taxon>
    </lineage>
</organism>
<proteinExistence type="predicted"/>